<accession>A0A1C4V953</accession>
<proteinExistence type="predicted"/>
<dbReference type="Proteomes" id="UP000198551">
    <property type="component" value="Unassembled WGS sequence"/>
</dbReference>
<dbReference type="Gene3D" id="2.130.10.10">
    <property type="entry name" value="YVTN repeat-like/Quinoprotein amine dehydrogenase"/>
    <property type="match status" value="1"/>
</dbReference>
<reference evidence="2" key="1">
    <citation type="submission" date="2016-06" db="EMBL/GenBank/DDBJ databases">
        <authorList>
            <person name="Varghese N."/>
        </authorList>
    </citation>
    <scope>NUCLEOTIDE SEQUENCE [LARGE SCALE GENOMIC DNA]</scope>
    <source>
        <strain evidence="2">DSM 45555</strain>
    </source>
</reference>
<evidence type="ECO:0000313" key="1">
    <source>
        <dbReference type="EMBL" id="SCE80560.1"/>
    </source>
</evidence>
<gene>
    <name evidence="1" type="ORF">GA0070215_10311</name>
</gene>
<evidence type="ECO:0000313" key="2">
    <source>
        <dbReference type="Proteomes" id="UP000198551"/>
    </source>
</evidence>
<name>A0A1C4V953_9ACTN</name>
<dbReference type="InterPro" id="IPR015943">
    <property type="entry name" value="WD40/YVTN_repeat-like_dom_sf"/>
</dbReference>
<organism evidence="1 2">
    <name type="scientific">Micromonospora marina</name>
    <dbReference type="NCBI Taxonomy" id="307120"/>
    <lineage>
        <taxon>Bacteria</taxon>
        <taxon>Bacillati</taxon>
        <taxon>Actinomycetota</taxon>
        <taxon>Actinomycetes</taxon>
        <taxon>Micromonosporales</taxon>
        <taxon>Micromonosporaceae</taxon>
        <taxon>Micromonospora</taxon>
    </lineage>
</organism>
<keyword evidence="2" id="KW-1185">Reference proteome</keyword>
<sequence>MSGSTIAPPVEVVRSLPGPAGYMCGLTWDGTWLWHSDQDAARIFAIDPADGSVRRSFAYPDVRADLGYADGKLCQIGGRPKRILLIDPVTGRTVGSKPVRPSNGRVTGMETGPEGVWLCLRAPAVIQLRDFETMTVQREHQVVGSPSGLTYAEGHVLYAEFEDGLLHAVDAGSGRMLSTVRLPGHPTGLAWDSELVWYCDFADRRFKAVRLPDVLGG</sequence>
<dbReference type="AlphaFoldDB" id="A0A1C4V953"/>
<dbReference type="EMBL" id="FMCV01000003">
    <property type="protein sequence ID" value="SCE80560.1"/>
    <property type="molecule type" value="Genomic_DNA"/>
</dbReference>
<protein>
    <submittedName>
        <fullName evidence="1">Uncharacterized protein</fullName>
    </submittedName>
</protein>
<dbReference type="SUPFAM" id="SSF63829">
    <property type="entry name" value="Calcium-dependent phosphotriesterase"/>
    <property type="match status" value="1"/>
</dbReference>
<dbReference type="RefSeq" id="WP_018788640.1">
    <property type="nucleotide sequence ID" value="NZ_FMCV01000003.1"/>
</dbReference>